<proteinExistence type="predicted"/>
<dbReference type="Pfam" id="PF13432">
    <property type="entry name" value="TPR_16"/>
    <property type="match status" value="1"/>
</dbReference>
<keyword evidence="3" id="KW-1185">Reference proteome</keyword>
<dbReference type="SUPFAM" id="SSF48452">
    <property type="entry name" value="TPR-like"/>
    <property type="match status" value="1"/>
</dbReference>
<feature type="repeat" description="TPR" evidence="1">
    <location>
        <begin position="48"/>
        <end position="81"/>
    </location>
</feature>
<dbReference type="Gene3D" id="1.25.40.10">
    <property type="entry name" value="Tetratricopeptide repeat domain"/>
    <property type="match status" value="1"/>
</dbReference>
<gene>
    <name evidence="2" type="ORF">QQX03_06965</name>
</gene>
<dbReference type="KEGG" id="arue:QQX03_06965"/>
<evidence type="ECO:0000313" key="3">
    <source>
        <dbReference type="Proteomes" id="UP001231445"/>
    </source>
</evidence>
<accession>A0A9Y2B7D8</accession>
<dbReference type="PROSITE" id="PS50005">
    <property type="entry name" value="TPR"/>
    <property type="match status" value="1"/>
</dbReference>
<dbReference type="InterPro" id="IPR011990">
    <property type="entry name" value="TPR-like_helical_dom_sf"/>
</dbReference>
<organism evidence="2 3">
    <name type="scientific">Altererythrobacter rubellus</name>
    <dbReference type="NCBI Taxonomy" id="2173831"/>
    <lineage>
        <taxon>Bacteria</taxon>
        <taxon>Pseudomonadati</taxon>
        <taxon>Pseudomonadota</taxon>
        <taxon>Alphaproteobacteria</taxon>
        <taxon>Sphingomonadales</taxon>
        <taxon>Erythrobacteraceae</taxon>
        <taxon>Altererythrobacter</taxon>
    </lineage>
</organism>
<dbReference type="InterPro" id="IPR019734">
    <property type="entry name" value="TPR_rpt"/>
</dbReference>
<keyword evidence="1" id="KW-0802">TPR repeat</keyword>
<evidence type="ECO:0000256" key="1">
    <source>
        <dbReference type="PROSITE-ProRule" id="PRU00339"/>
    </source>
</evidence>
<dbReference type="RefSeq" id="WP_285975039.1">
    <property type="nucleotide sequence ID" value="NZ_CP127221.1"/>
</dbReference>
<sequence length="180" mass="18598">MTVVSVPELRNKFSRAARLGPAFAALFLVFALSNSVGSLSKPPPDPRAMMMVQEGQLALSRGDTDGAIDAFEAALALDPGFDEAFVALADATRAQGLTGKSIDYYRRVLEGDPRHFGALAGEGQALAQKGALAKARRNLAVLQSLCGVNCPETVGLRMAINAGPSASLAAEDAGAAPLSN</sequence>
<dbReference type="Proteomes" id="UP001231445">
    <property type="component" value="Chromosome"/>
</dbReference>
<reference evidence="2 3" key="1">
    <citation type="submission" date="2023-06" db="EMBL/GenBank/DDBJ databases">
        <title>Altererythrobacter rubellus NBRC 112769 genome.</title>
        <authorList>
            <person name="Zhang K."/>
        </authorList>
    </citation>
    <scope>NUCLEOTIDE SEQUENCE [LARGE SCALE GENOMIC DNA]</scope>
    <source>
        <strain evidence="2 3">NBRC 112769</strain>
    </source>
</reference>
<dbReference type="AlphaFoldDB" id="A0A9Y2B7D8"/>
<name>A0A9Y2B7D8_9SPHN</name>
<evidence type="ECO:0000313" key="2">
    <source>
        <dbReference type="EMBL" id="WIW94723.1"/>
    </source>
</evidence>
<dbReference type="SMART" id="SM00028">
    <property type="entry name" value="TPR"/>
    <property type="match status" value="2"/>
</dbReference>
<protein>
    <submittedName>
        <fullName evidence="2">Tetratricopeptide repeat protein</fullName>
    </submittedName>
</protein>
<dbReference type="EMBL" id="CP127221">
    <property type="protein sequence ID" value="WIW94723.1"/>
    <property type="molecule type" value="Genomic_DNA"/>
</dbReference>